<evidence type="ECO:0000313" key="2">
    <source>
        <dbReference type="EMBL" id="KAK7576175.1"/>
    </source>
</evidence>
<feature type="compositionally biased region" description="Polar residues" evidence="1">
    <location>
        <begin position="94"/>
        <end position="105"/>
    </location>
</feature>
<feature type="compositionally biased region" description="Low complexity" evidence="1">
    <location>
        <begin position="129"/>
        <end position="138"/>
    </location>
</feature>
<feature type="region of interest" description="Disordered" evidence="1">
    <location>
        <begin position="18"/>
        <end position="59"/>
    </location>
</feature>
<evidence type="ECO:0000256" key="1">
    <source>
        <dbReference type="SAM" id="MobiDB-lite"/>
    </source>
</evidence>
<feature type="compositionally biased region" description="Basic and acidic residues" evidence="1">
    <location>
        <begin position="18"/>
        <end position="28"/>
    </location>
</feature>
<proteinExistence type="predicted"/>
<organism evidence="2 3">
    <name type="scientific">Parthenolecanium corni</name>
    <dbReference type="NCBI Taxonomy" id="536013"/>
    <lineage>
        <taxon>Eukaryota</taxon>
        <taxon>Metazoa</taxon>
        <taxon>Ecdysozoa</taxon>
        <taxon>Arthropoda</taxon>
        <taxon>Hexapoda</taxon>
        <taxon>Insecta</taxon>
        <taxon>Pterygota</taxon>
        <taxon>Neoptera</taxon>
        <taxon>Paraneoptera</taxon>
        <taxon>Hemiptera</taxon>
        <taxon>Sternorrhyncha</taxon>
        <taxon>Coccoidea</taxon>
        <taxon>Coccidae</taxon>
        <taxon>Parthenolecanium</taxon>
    </lineage>
</organism>
<sequence>MGDSIRFFHKIFQLFKENGDSKSNDDRKVGRRKPLRNKKVKAPENELQKGNGERKMSEHELRVQRSLQKLNVPEWYKNSAVPAQGFLLKRHSDAGQNAQQHQRWNTNTLPSKTTSLSSLGPNLSIAPRSPTSSSVTSPGHTHYSFSRWSTSRLNSGTNSSSTSPCGSARSSFNYRQPYLGWRSQEKLSKPRTPAERLAAGLLPQRSQNGSQQSSPSLTEVRSSIKEVTSAIVHYVSGTRDSSDRLSPSLRYYADSSSRSTSPRGSTGRLCWLESSFVGSKPSNAPETPSAIVENKIPSVQHDRAAATTAAEESYLNYSASNSNSQQKYSENQTYNKRINGSEPTIKNNYDDYSVVAPRIKQSSKQINSDTTTLDEILDSLLGLSCSSRTPSPAKSSLESELVGPSVSLVDQPRRSYGDNVTSNNNDSIL</sequence>
<dbReference type="EMBL" id="JBBCAQ010000036">
    <property type="protein sequence ID" value="KAK7576175.1"/>
    <property type="molecule type" value="Genomic_DNA"/>
</dbReference>
<feature type="compositionally biased region" description="Low complexity" evidence="1">
    <location>
        <begin position="106"/>
        <end position="119"/>
    </location>
</feature>
<feature type="compositionally biased region" description="Basic residues" evidence="1">
    <location>
        <begin position="29"/>
        <end position="40"/>
    </location>
</feature>
<feature type="compositionally biased region" description="Polar residues" evidence="1">
    <location>
        <begin position="418"/>
        <end position="429"/>
    </location>
</feature>
<feature type="compositionally biased region" description="Polar residues" evidence="1">
    <location>
        <begin position="143"/>
        <end position="169"/>
    </location>
</feature>
<reference evidence="2 3" key="1">
    <citation type="submission" date="2024-03" db="EMBL/GenBank/DDBJ databases">
        <title>Adaptation during the transition from Ophiocordyceps entomopathogen to insect associate is accompanied by gene loss and intensified selection.</title>
        <authorList>
            <person name="Ward C.M."/>
            <person name="Onetto C.A."/>
            <person name="Borneman A.R."/>
        </authorList>
    </citation>
    <scope>NUCLEOTIDE SEQUENCE [LARGE SCALE GENOMIC DNA]</scope>
    <source>
        <strain evidence="2">AWRI1</strain>
        <tissue evidence="2">Single Adult Female</tissue>
    </source>
</reference>
<feature type="compositionally biased region" description="Polar residues" evidence="1">
    <location>
        <begin position="204"/>
        <end position="221"/>
    </location>
</feature>
<feature type="compositionally biased region" description="Basic and acidic residues" evidence="1">
    <location>
        <begin position="41"/>
        <end position="59"/>
    </location>
</feature>
<dbReference type="AlphaFoldDB" id="A0AAN9T9K3"/>
<accession>A0AAN9T9K3</accession>
<evidence type="ECO:0000313" key="3">
    <source>
        <dbReference type="Proteomes" id="UP001367676"/>
    </source>
</evidence>
<feature type="region of interest" description="Disordered" evidence="1">
    <location>
        <begin position="92"/>
        <end position="169"/>
    </location>
</feature>
<feature type="region of interest" description="Disordered" evidence="1">
    <location>
        <begin position="199"/>
        <end position="221"/>
    </location>
</feature>
<protein>
    <submittedName>
        <fullName evidence="2">Uncharacterized protein</fullName>
    </submittedName>
</protein>
<feature type="compositionally biased region" description="Polar residues" evidence="1">
    <location>
        <begin position="389"/>
        <end position="398"/>
    </location>
</feature>
<gene>
    <name evidence="2" type="ORF">V9T40_012461</name>
</gene>
<feature type="region of interest" description="Disordered" evidence="1">
    <location>
        <begin position="389"/>
        <end position="429"/>
    </location>
</feature>
<name>A0AAN9T9K3_9HEMI</name>
<dbReference type="Proteomes" id="UP001367676">
    <property type="component" value="Unassembled WGS sequence"/>
</dbReference>
<keyword evidence="3" id="KW-1185">Reference proteome</keyword>
<comment type="caution">
    <text evidence="2">The sequence shown here is derived from an EMBL/GenBank/DDBJ whole genome shotgun (WGS) entry which is preliminary data.</text>
</comment>